<reference evidence="1 2" key="1">
    <citation type="journal article" date="2019" name="Nat. Plants">
        <title>Genome sequencing of Musa balbisiana reveals subgenome evolution and function divergence in polyploid bananas.</title>
        <authorList>
            <person name="Yao X."/>
        </authorList>
    </citation>
    <scope>NUCLEOTIDE SEQUENCE [LARGE SCALE GENOMIC DNA]</scope>
    <source>
        <strain evidence="2">cv. DH-PKW</strain>
        <tissue evidence="1">Leaves</tissue>
    </source>
</reference>
<dbReference type="Proteomes" id="UP000317650">
    <property type="component" value="Chromosome 8"/>
</dbReference>
<gene>
    <name evidence="1" type="ORF">C4D60_Mb08t04920</name>
</gene>
<evidence type="ECO:0000313" key="2">
    <source>
        <dbReference type="Proteomes" id="UP000317650"/>
    </source>
</evidence>
<evidence type="ECO:0000313" key="1">
    <source>
        <dbReference type="EMBL" id="THU68537.1"/>
    </source>
</evidence>
<protein>
    <submittedName>
        <fullName evidence="1">Uncharacterized protein</fullName>
    </submittedName>
</protein>
<name>A0A4S8K1D6_MUSBA</name>
<sequence length="214" mass="23095">MQASKNRKSIATGNALRVFLTHMRCLNAESATGELARSQASSGGKQKLTRLFGVIPLLPRKTNGIVRAGVKETGTVGSFPRCFFSFDSEKVDCAAGGVSYPGKEEGGKDPPSCRDTGCTISKAEIDKKSSAFLLQDPCTSCTTLKAEMSKVSQRCRKVLPVMDVDVKDHDERALDVRSLGFVQAQHRPYVCSVTRTISKAEMSEGLPATDGCKR</sequence>
<dbReference type="EMBL" id="PYDT01000002">
    <property type="protein sequence ID" value="THU68537.1"/>
    <property type="molecule type" value="Genomic_DNA"/>
</dbReference>
<accession>A0A4S8K1D6</accession>
<dbReference type="AlphaFoldDB" id="A0A4S8K1D6"/>
<proteinExistence type="predicted"/>
<organism evidence="1 2">
    <name type="scientific">Musa balbisiana</name>
    <name type="common">Banana</name>
    <dbReference type="NCBI Taxonomy" id="52838"/>
    <lineage>
        <taxon>Eukaryota</taxon>
        <taxon>Viridiplantae</taxon>
        <taxon>Streptophyta</taxon>
        <taxon>Embryophyta</taxon>
        <taxon>Tracheophyta</taxon>
        <taxon>Spermatophyta</taxon>
        <taxon>Magnoliopsida</taxon>
        <taxon>Liliopsida</taxon>
        <taxon>Zingiberales</taxon>
        <taxon>Musaceae</taxon>
        <taxon>Musa</taxon>
    </lineage>
</organism>
<keyword evidence="2" id="KW-1185">Reference proteome</keyword>
<comment type="caution">
    <text evidence="1">The sequence shown here is derived from an EMBL/GenBank/DDBJ whole genome shotgun (WGS) entry which is preliminary data.</text>
</comment>